<evidence type="ECO:0000313" key="1">
    <source>
        <dbReference type="EMBL" id="GAF97810.1"/>
    </source>
</evidence>
<comment type="caution">
    <text evidence="1">The sequence shown here is derived from an EMBL/GenBank/DDBJ whole genome shotgun (WGS) entry which is preliminary data.</text>
</comment>
<feature type="non-terminal residue" evidence="1">
    <location>
        <position position="232"/>
    </location>
</feature>
<gene>
    <name evidence="1" type="ORF">S01H1_21826</name>
</gene>
<proteinExistence type="predicted"/>
<reference evidence="1" key="1">
    <citation type="journal article" date="2014" name="Front. Microbiol.">
        <title>High frequency of phylogenetically diverse reductive dehalogenase-homologous genes in deep subseafloor sedimentary metagenomes.</title>
        <authorList>
            <person name="Kawai M."/>
            <person name="Futagami T."/>
            <person name="Toyoda A."/>
            <person name="Takaki Y."/>
            <person name="Nishi S."/>
            <person name="Hori S."/>
            <person name="Arai W."/>
            <person name="Tsubouchi T."/>
            <person name="Morono Y."/>
            <person name="Uchiyama I."/>
            <person name="Ito T."/>
            <person name="Fujiyama A."/>
            <person name="Inagaki F."/>
            <person name="Takami H."/>
        </authorList>
    </citation>
    <scope>NUCLEOTIDE SEQUENCE</scope>
    <source>
        <strain evidence="1">Expedition CK06-06</strain>
    </source>
</reference>
<organism evidence="1">
    <name type="scientific">marine sediment metagenome</name>
    <dbReference type="NCBI Taxonomy" id="412755"/>
    <lineage>
        <taxon>unclassified sequences</taxon>
        <taxon>metagenomes</taxon>
        <taxon>ecological metagenomes</taxon>
    </lineage>
</organism>
<dbReference type="EMBL" id="BARS01012180">
    <property type="protein sequence ID" value="GAF97810.1"/>
    <property type="molecule type" value="Genomic_DNA"/>
</dbReference>
<name>X0VB13_9ZZZZ</name>
<sequence length="232" mass="24265">PAAVARGLLLASVSALGCRGGSNAAPPLVRNAPTAEAKSAPPMRPASVLPVLRVVLDDPRLARARDLERNKDPAGAFRAMREARPVALSALDRCAWDYVEGRLALAANATADAQLAFELAQAQACPLSGYATLRSAQALARAGRADEAIARAGAVPEDLALRDEAKLVVAEALSAKNDRASALPLWRAWLASNPHGNRWVDTSVRIANALLDGVDGPPDAHAREALDVVTKV</sequence>
<feature type="non-terminal residue" evidence="1">
    <location>
        <position position="1"/>
    </location>
</feature>
<accession>X0VB13</accession>
<protein>
    <recommendedName>
        <fullName evidence="2">Tetratrico peptide repeat group 5 domain-containing protein</fullName>
    </recommendedName>
</protein>
<evidence type="ECO:0008006" key="2">
    <source>
        <dbReference type="Google" id="ProtNLM"/>
    </source>
</evidence>
<dbReference type="AlphaFoldDB" id="X0VB13"/>